<evidence type="ECO:0000313" key="2">
    <source>
        <dbReference type="EMBL" id="KAF3770037.1"/>
    </source>
</evidence>
<dbReference type="EMBL" id="MU032344">
    <property type="protein sequence ID" value="KAF3770037.1"/>
    <property type="molecule type" value="Genomic_DNA"/>
</dbReference>
<protein>
    <submittedName>
        <fullName evidence="2">Uncharacterized protein</fullName>
    </submittedName>
</protein>
<keyword evidence="3" id="KW-1185">Reference proteome</keyword>
<comment type="caution">
    <text evidence="2">The sequence shown here is derived from an EMBL/GenBank/DDBJ whole genome shotgun (WGS) entry which is preliminary data.</text>
</comment>
<sequence>MYGIFPRPSLCLVYRQLVLCRPGSKPEWPMYKRGDGSRRGGGGGENVDNDVGDVNDHEYLREVRQLWRREKRPSVGEVAASVMNVEVTAVPEEELRTVNQYLSSVVCAGRSSRVIQS</sequence>
<gene>
    <name evidence="2" type="ORF">M406DRAFT_100672</name>
</gene>
<evidence type="ECO:0000256" key="1">
    <source>
        <dbReference type="SAM" id="MobiDB-lite"/>
    </source>
</evidence>
<proteinExistence type="predicted"/>
<evidence type="ECO:0000313" key="3">
    <source>
        <dbReference type="Proteomes" id="UP000803844"/>
    </source>
</evidence>
<dbReference type="AlphaFoldDB" id="A0A9P4YBW8"/>
<dbReference type="GeneID" id="63832049"/>
<reference evidence="2" key="1">
    <citation type="journal article" date="2020" name="Phytopathology">
        <title>Genome sequence of the chestnut blight fungus Cryphonectria parasitica EP155: A fundamental resource for an archetypical invasive plant pathogen.</title>
        <authorList>
            <person name="Crouch J.A."/>
            <person name="Dawe A."/>
            <person name="Aerts A."/>
            <person name="Barry K."/>
            <person name="Churchill A.C.L."/>
            <person name="Grimwood J."/>
            <person name="Hillman B."/>
            <person name="Milgroom M.G."/>
            <person name="Pangilinan J."/>
            <person name="Smith M."/>
            <person name="Salamov A."/>
            <person name="Schmutz J."/>
            <person name="Yadav J."/>
            <person name="Grigoriev I.V."/>
            <person name="Nuss D."/>
        </authorList>
    </citation>
    <scope>NUCLEOTIDE SEQUENCE</scope>
    <source>
        <strain evidence="2">EP155</strain>
    </source>
</reference>
<feature type="region of interest" description="Disordered" evidence="1">
    <location>
        <begin position="24"/>
        <end position="53"/>
    </location>
</feature>
<dbReference type="Proteomes" id="UP000803844">
    <property type="component" value="Unassembled WGS sequence"/>
</dbReference>
<organism evidence="2 3">
    <name type="scientific">Cryphonectria parasitica (strain ATCC 38755 / EP155)</name>
    <dbReference type="NCBI Taxonomy" id="660469"/>
    <lineage>
        <taxon>Eukaryota</taxon>
        <taxon>Fungi</taxon>
        <taxon>Dikarya</taxon>
        <taxon>Ascomycota</taxon>
        <taxon>Pezizomycotina</taxon>
        <taxon>Sordariomycetes</taxon>
        <taxon>Sordariomycetidae</taxon>
        <taxon>Diaporthales</taxon>
        <taxon>Cryphonectriaceae</taxon>
        <taxon>Cryphonectria-Endothia species complex</taxon>
        <taxon>Cryphonectria</taxon>
    </lineage>
</organism>
<dbReference type="RefSeq" id="XP_040780998.1">
    <property type="nucleotide sequence ID" value="XM_040914920.1"/>
</dbReference>
<name>A0A9P4YBW8_CRYP1</name>
<accession>A0A9P4YBW8</accession>